<dbReference type="EMBL" id="KZ990462">
    <property type="protein sequence ID" value="RKP24076.1"/>
    <property type="molecule type" value="Genomic_DNA"/>
</dbReference>
<keyword evidence="2 7" id="KW-0378">Hydrolase</keyword>
<accession>A0A4P9YVK9</accession>
<dbReference type="SMART" id="SM00636">
    <property type="entry name" value="Glyco_18"/>
    <property type="match status" value="1"/>
</dbReference>
<reference evidence="11" key="1">
    <citation type="journal article" date="2018" name="Nat. Microbiol.">
        <title>Leveraging single-cell genomics to expand the fungal tree of life.</title>
        <authorList>
            <person name="Ahrendt S.R."/>
            <person name="Quandt C.A."/>
            <person name="Ciobanu D."/>
            <person name="Clum A."/>
            <person name="Salamov A."/>
            <person name="Andreopoulos B."/>
            <person name="Cheng J.F."/>
            <person name="Woyke T."/>
            <person name="Pelin A."/>
            <person name="Henrissat B."/>
            <person name="Reynolds N.K."/>
            <person name="Benny G.L."/>
            <person name="Smith M.E."/>
            <person name="James T.Y."/>
            <person name="Grigoriev I.V."/>
        </authorList>
    </citation>
    <scope>NUCLEOTIDE SEQUENCE [LARGE SCALE GENOMIC DNA]</scope>
    <source>
        <strain evidence="11">Benny S71-1</strain>
    </source>
</reference>
<keyword evidence="4" id="KW-0119">Carbohydrate metabolism</keyword>
<dbReference type="InterPro" id="IPR001579">
    <property type="entry name" value="Glyco_hydro_18_chit_AS"/>
</dbReference>
<dbReference type="InterPro" id="IPR011583">
    <property type="entry name" value="Chitinase_II/V-like_cat"/>
</dbReference>
<dbReference type="InterPro" id="IPR001223">
    <property type="entry name" value="Glyco_hydro18_cat"/>
</dbReference>
<evidence type="ECO:0000256" key="8">
    <source>
        <dbReference type="RuleBase" id="RU004453"/>
    </source>
</evidence>
<evidence type="ECO:0000259" key="9">
    <source>
        <dbReference type="PROSITE" id="PS51910"/>
    </source>
</evidence>
<organism evidence="10 11">
    <name type="scientific">Syncephalis pseudoplumigaleata</name>
    <dbReference type="NCBI Taxonomy" id="1712513"/>
    <lineage>
        <taxon>Eukaryota</taxon>
        <taxon>Fungi</taxon>
        <taxon>Fungi incertae sedis</taxon>
        <taxon>Zoopagomycota</taxon>
        <taxon>Zoopagomycotina</taxon>
        <taxon>Zoopagomycetes</taxon>
        <taxon>Zoopagales</taxon>
        <taxon>Piptocephalidaceae</taxon>
        <taxon>Syncephalis</taxon>
    </lineage>
</organism>
<dbReference type="SUPFAM" id="SSF51445">
    <property type="entry name" value="(Trans)glycosidases"/>
    <property type="match status" value="1"/>
</dbReference>
<evidence type="ECO:0000313" key="10">
    <source>
        <dbReference type="EMBL" id="RKP24076.1"/>
    </source>
</evidence>
<dbReference type="Proteomes" id="UP000278143">
    <property type="component" value="Unassembled WGS sequence"/>
</dbReference>
<dbReference type="InterPro" id="IPR050314">
    <property type="entry name" value="Glycosyl_Hydrlase_18"/>
</dbReference>
<dbReference type="Pfam" id="PF00704">
    <property type="entry name" value="Glyco_hydro_18"/>
    <property type="match status" value="1"/>
</dbReference>
<dbReference type="InterPro" id="IPR017853">
    <property type="entry name" value="GH"/>
</dbReference>
<evidence type="ECO:0000313" key="11">
    <source>
        <dbReference type="Proteomes" id="UP000278143"/>
    </source>
</evidence>
<evidence type="ECO:0000256" key="2">
    <source>
        <dbReference type="ARBA" id="ARBA00022801"/>
    </source>
</evidence>
<feature type="non-terminal residue" evidence="10">
    <location>
        <position position="237"/>
    </location>
</feature>
<keyword evidence="3" id="KW-0146">Chitin degradation</keyword>
<evidence type="ECO:0000256" key="3">
    <source>
        <dbReference type="ARBA" id="ARBA00023024"/>
    </source>
</evidence>
<evidence type="ECO:0000256" key="6">
    <source>
        <dbReference type="ARBA" id="ARBA00023326"/>
    </source>
</evidence>
<dbReference type="AlphaFoldDB" id="A0A4P9YVK9"/>
<dbReference type="GO" id="GO:0006032">
    <property type="term" value="P:chitin catabolic process"/>
    <property type="evidence" value="ECO:0007669"/>
    <property type="project" value="UniProtKB-KW"/>
</dbReference>
<proteinExistence type="inferred from homology"/>
<dbReference type="PROSITE" id="PS51910">
    <property type="entry name" value="GH18_2"/>
    <property type="match status" value="1"/>
</dbReference>
<dbReference type="GO" id="GO:0008061">
    <property type="term" value="F:chitin binding"/>
    <property type="evidence" value="ECO:0007669"/>
    <property type="project" value="InterPro"/>
</dbReference>
<protein>
    <submittedName>
        <fullName evidence="10">Glycoside hydrolase superfamily</fullName>
    </submittedName>
</protein>
<dbReference type="GO" id="GO:0005576">
    <property type="term" value="C:extracellular region"/>
    <property type="evidence" value="ECO:0007669"/>
    <property type="project" value="TreeGrafter"/>
</dbReference>
<evidence type="ECO:0000256" key="5">
    <source>
        <dbReference type="ARBA" id="ARBA00023295"/>
    </source>
</evidence>
<dbReference type="PANTHER" id="PTHR11177">
    <property type="entry name" value="CHITINASE"/>
    <property type="match status" value="1"/>
</dbReference>
<dbReference type="GO" id="GO:0000272">
    <property type="term" value="P:polysaccharide catabolic process"/>
    <property type="evidence" value="ECO:0007669"/>
    <property type="project" value="UniProtKB-KW"/>
</dbReference>
<evidence type="ECO:0000256" key="4">
    <source>
        <dbReference type="ARBA" id="ARBA00023277"/>
    </source>
</evidence>
<evidence type="ECO:0000256" key="7">
    <source>
        <dbReference type="RuleBase" id="RU000489"/>
    </source>
</evidence>
<evidence type="ECO:0000256" key="1">
    <source>
        <dbReference type="ARBA" id="ARBA00000822"/>
    </source>
</evidence>
<dbReference type="PROSITE" id="PS01095">
    <property type="entry name" value="GH18_1"/>
    <property type="match status" value="1"/>
</dbReference>
<sequence>MPPGKIDYSKLTHINYAFALVDTKTYAPTIQTASTLAEVVKHAHRHNVRVAVSIGGWSGSGPFSAMAADPSKRRRFVQQTRDFVAKHNLDGVDIDWEYPGRETNGVAGRKDDSSNFLQLLRELRSQLPKSKYISAAVRVEPFDGPNGPMKDVSAFAGPLSFVQVMAYDVYGAWSSTTGPNAPFDPVKGGTEPPVSFTTAAKAWTNAKFPRDKIVMGLAFYGRSAVAASALKPSSMYG</sequence>
<keyword evidence="6" id="KW-0624">Polysaccharide degradation</keyword>
<gene>
    <name evidence="10" type="ORF">SYNPS1DRAFT_17672</name>
</gene>
<dbReference type="GO" id="GO:0008843">
    <property type="term" value="F:endochitinase activity"/>
    <property type="evidence" value="ECO:0007669"/>
    <property type="project" value="UniProtKB-EC"/>
</dbReference>
<comment type="catalytic activity">
    <reaction evidence="1">
        <text>Random endo-hydrolysis of N-acetyl-beta-D-glucosaminide (1-&gt;4)-beta-linkages in chitin and chitodextrins.</text>
        <dbReference type="EC" id="3.2.1.14"/>
    </reaction>
</comment>
<dbReference type="PANTHER" id="PTHR11177:SF317">
    <property type="entry name" value="CHITINASE 12-RELATED"/>
    <property type="match status" value="1"/>
</dbReference>
<comment type="similarity">
    <text evidence="8">Belongs to the glycosyl hydrolase 18 family.</text>
</comment>
<keyword evidence="5 7" id="KW-0326">Glycosidase</keyword>
<name>A0A4P9YVK9_9FUNG</name>
<feature type="domain" description="GH18" evidence="9">
    <location>
        <begin position="1"/>
        <end position="237"/>
    </location>
</feature>
<dbReference type="Gene3D" id="3.20.20.80">
    <property type="entry name" value="Glycosidases"/>
    <property type="match status" value="1"/>
</dbReference>
<keyword evidence="11" id="KW-1185">Reference proteome</keyword>
<dbReference type="OrthoDB" id="76388at2759"/>